<dbReference type="Gene3D" id="3.30.465.10">
    <property type="match status" value="1"/>
</dbReference>
<keyword evidence="19" id="KW-1185">Reference proteome</keyword>
<dbReference type="InterPro" id="IPR016169">
    <property type="entry name" value="FAD-bd_PCMH_sub2"/>
</dbReference>
<dbReference type="Gene3D" id="3.90.78.10">
    <property type="entry name" value="UDP-N-acetylenolpyruvoylglucosamine reductase, C-terminal domain"/>
    <property type="match status" value="1"/>
</dbReference>
<keyword evidence="11 16" id="KW-0573">Peptidoglycan synthesis</keyword>
<dbReference type="EC" id="1.3.1.98" evidence="16"/>
<dbReference type="GO" id="GO:0005829">
    <property type="term" value="C:cytosol"/>
    <property type="evidence" value="ECO:0007669"/>
    <property type="project" value="TreeGrafter"/>
</dbReference>
<reference evidence="18 19" key="1">
    <citation type="submission" date="2019-03" db="EMBL/GenBank/DDBJ databases">
        <title>Genomic Encyclopedia of Type Strains, Phase IV (KMG-IV): sequencing the most valuable type-strain genomes for metagenomic binning, comparative biology and taxonomic classification.</title>
        <authorList>
            <person name="Goeker M."/>
        </authorList>
    </citation>
    <scope>NUCLEOTIDE SEQUENCE [LARGE SCALE GENOMIC DNA]</scope>
    <source>
        <strain evidence="18 19">DSM 26752</strain>
    </source>
</reference>
<dbReference type="AlphaFoldDB" id="A0A4R3KTA3"/>
<evidence type="ECO:0000313" key="19">
    <source>
        <dbReference type="Proteomes" id="UP000294567"/>
    </source>
</evidence>
<evidence type="ECO:0000256" key="2">
    <source>
        <dbReference type="ARBA" id="ARBA00003921"/>
    </source>
</evidence>
<evidence type="ECO:0000256" key="7">
    <source>
        <dbReference type="ARBA" id="ARBA00022630"/>
    </source>
</evidence>
<evidence type="ECO:0000256" key="16">
    <source>
        <dbReference type="HAMAP-Rule" id="MF_00037"/>
    </source>
</evidence>
<keyword evidence="14 16" id="KW-0961">Cell wall biogenesis/degradation</keyword>
<gene>
    <name evidence="16" type="primary">murB</name>
    <name evidence="18" type="ORF">EDD65_10818</name>
</gene>
<keyword evidence="9 16" id="KW-0521">NADP</keyword>
<comment type="function">
    <text evidence="2 16">Cell wall formation.</text>
</comment>
<keyword evidence="5 16" id="KW-0963">Cytoplasm</keyword>
<keyword evidence="13 16" id="KW-0131">Cell cycle</keyword>
<protein>
    <recommendedName>
        <fullName evidence="16">UDP-N-acetylenolpyruvoylglucosamine reductase</fullName>
        <ecNumber evidence="16">1.3.1.98</ecNumber>
    </recommendedName>
    <alternativeName>
        <fullName evidence="16">UDP-N-acetylmuramate dehydrogenase</fullName>
    </alternativeName>
</protein>
<dbReference type="UniPathway" id="UPA00219"/>
<dbReference type="GO" id="GO:0008360">
    <property type="term" value="P:regulation of cell shape"/>
    <property type="evidence" value="ECO:0007669"/>
    <property type="project" value="UniProtKB-KW"/>
</dbReference>
<accession>A0A4R3KTA3</accession>
<comment type="caution">
    <text evidence="18">The sequence shown here is derived from an EMBL/GenBank/DDBJ whole genome shotgun (WGS) entry which is preliminary data.</text>
</comment>
<dbReference type="InterPro" id="IPR003170">
    <property type="entry name" value="MurB"/>
</dbReference>
<dbReference type="Pfam" id="PF02873">
    <property type="entry name" value="MurB_C"/>
    <property type="match status" value="1"/>
</dbReference>
<dbReference type="GO" id="GO:0008762">
    <property type="term" value="F:UDP-N-acetylmuramate dehydrogenase activity"/>
    <property type="evidence" value="ECO:0007669"/>
    <property type="project" value="UniProtKB-UniRule"/>
</dbReference>
<dbReference type="InterPro" id="IPR011601">
    <property type="entry name" value="MurB_C"/>
</dbReference>
<comment type="pathway">
    <text evidence="4 16">Cell wall biogenesis; peptidoglycan biosynthesis.</text>
</comment>
<comment type="cofactor">
    <cofactor evidence="1 16">
        <name>FAD</name>
        <dbReference type="ChEBI" id="CHEBI:57692"/>
    </cofactor>
</comment>
<dbReference type="PANTHER" id="PTHR21071">
    <property type="entry name" value="UDP-N-ACETYLENOLPYRUVOYLGLUCOSAMINE REDUCTASE"/>
    <property type="match status" value="1"/>
</dbReference>
<dbReference type="OrthoDB" id="9804753at2"/>
<evidence type="ECO:0000256" key="12">
    <source>
        <dbReference type="ARBA" id="ARBA00023002"/>
    </source>
</evidence>
<organism evidence="18 19">
    <name type="scientific">Keratinibaculum paraultunense</name>
    <dbReference type="NCBI Taxonomy" id="1278232"/>
    <lineage>
        <taxon>Bacteria</taxon>
        <taxon>Bacillati</taxon>
        <taxon>Bacillota</taxon>
        <taxon>Tissierellia</taxon>
        <taxon>Tissierellales</taxon>
        <taxon>Tepidimicrobiaceae</taxon>
        <taxon>Keratinibaculum</taxon>
    </lineage>
</organism>
<comment type="catalytic activity">
    <reaction evidence="15 16">
        <text>UDP-N-acetyl-alpha-D-muramate + NADP(+) = UDP-N-acetyl-3-O-(1-carboxyvinyl)-alpha-D-glucosamine + NADPH + H(+)</text>
        <dbReference type="Rhea" id="RHEA:12248"/>
        <dbReference type="ChEBI" id="CHEBI:15378"/>
        <dbReference type="ChEBI" id="CHEBI:57783"/>
        <dbReference type="ChEBI" id="CHEBI:58349"/>
        <dbReference type="ChEBI" id="CHEBI:68483"/>
        <dbReference type="ChEBI" id="CHEBI:70757"/>
        <dbReference type="EC" id="1.3.1.98"/>
    </reaction>
</comment>
<dbReference type="Gene3D" id="3.30.43.10">
    <property type="entry name" value="Uridine Diphospho-n-acetylenolpyruvylglucosamine Reductase, domain 2"/>
    <property type="match status" value="1"/>
</dbReference>
<dbReference type="PANTHER" id="PTHR21071:SF4">
    <property type="entry name" value="UDP-N-ACETYLENOLPYRUVOYLGLUCOSAMINE REDUCTASE"/>
    <property type="match status" value="1"/>
</dbReference>
<dbReference type="GO" id="GO:0071555">
    <property type="term" value="P:cell wall organization"/>
    <property type="evidence" value="ECO:0007669"/>
    <property type="project" value="UniProtKB-KW"/>
</dbReference>
<evidence type="ECO:0000256" key="13">
    <source>
        <dbReference type="ARBA" id="ARBA00023306"/>
    </source>
</evidence>
<evidence type="ECO:0000256" key="5">
    <source>
        <dbReference type="ARBA" id="ARBA00022490"/>
    </source>
</evidence>
<dbReference type="InterPro" id="IPR006094">
    <property type="entry name" value="Oxid_FAD_bind_N"/>
</dbReference>
<evidence type="ECO:0000256" key="9">
    <source>
        <dbReference type="ARBA" id="ARBA00022857"/>
    </source>
</evidence>
<dbReference type="NCBIfam" id="NF010480">
    <property type="entry name" value="PRK13905.1"/>
    <property type="match status" value="1"/>
</dbReference>
<dbReference type="NCBIfam" id="TIGR00179">
    <property type="entry name" value="murB"/>
    <property type="match status" value="1"/>
</dbReference>
<dbReference type="Proteomes" id="UP000294567">
    <property type="component" value="Unassembled WGS sequence"/>
</dbReference>
<dbReference type="PROSITE" id="PS51387">
    <property type="entry name" value="FAD_PCMH"/>
    <property type="match status" value="1"/>
</dbReference>
<dbReference type="SUPFAM" id="SSF56176">
    <property type="entry name" value="FAD-binding/transporter-associated domain-like"/>
    <property type="match status" value="1"/>
</dbReference>
<dbReference type="GO" id="GO:0071949">
    <property type="term" value="F:FAD binding"/>
    <property type="evidence" value="ECO:0007669"/>
    <property type="project" value="InterPro"/>
</dbReference>
<feature type="active site" description="Proton donor" evidence="16">
    <location>
        <position position="226"/>
    </location>
</feature>
<evidence type="ECO:0000256" key="10">
    <source>
        <dbReference type="ARBA" id="ARBA00022960"/>
    </source>
</evidence>
<evidence type="ECO:0000256" key="6">
    <source>
        <dbReference type="ARBA" id="ARBA00022618"/>
    </source>
</evidence>
<dbReference type="GO" id="GO:0051301">
    <property type="term" value="P:cell division"/>
    <property type="evidence" value="ECO:0007669"/>
    <property type="project" value="UniProtKB-KW"/>
</dbReference>
<feature type="active site" evidence="16">
    <location>
        <position position="296"/>
    </location>
</feature>
<keyword evidence="6 16" id="KW-0132">Cell division</keyword>
<dbReference type="GO" id="GO:0009252">
    <property type="term" value="P:peptidoglycan biosynthetic process"/>
    <property type="evidence" value="ECO:0007669"/>
    <property type="project" value="UniProtKB-UniRule"/>
</dbReference>
<evidence type="ECO:0000256" key="14">
    <source>
        <dbReference type="ARBA" id="ARBA00023316"/>
    </source>
</evidence>
<keyword evidence="12 16" id="KW-0560">Oxidoreductase</keyword>
<dbReference type="Pfam" id="PF01565">
    <property type="entry name" value="FAD_binding_4"/>
    <property type="match status" value="1"/>
</dbReference>
<evidence type="ECO:0000256" key="4">
    <source>
        <dbReference type="ARBA" id="ARBA00004752"/>
    </source>
</evidence>
<evidence type="ECO:0000256" key="3">
    <source>
        <dbReference type="ARBA" id="ARBA00004496"/>
    </source>
</evidence>
<keyword evidence="10 16" id="KW-0133">Cell shape</keyword>
<comment type="similarity">
    <text evidence="16">Belongs to the MurB family.</text>
</comment>
<dbReference type="SUPFAM" id="SSF56194">
    <property type="entry name" value="Uridine diphospho-N-Acetylenolpyruvylglucosamine reductase, MurB, C-terminal domain"/>
    <property type="match status" value="1"/>
</dbReference>
<evidence type="ECO:0000256" key="15">
    <source>
        <dbReference type="ARBA" id="ARBA00048914"/>
    </source>
</evidence>
<evidence type="ECO:0000313" key="18">
    <source>
        <dbReference type="EMBL" id="TCS88486.1"/>
    </source>
</evidence>
<evidence type="ECO:0000256" key="11">
    <source>
        <dbReference type="ARBA" id="ARBA00022984"/>
    </source>
</evidence>
<feature type="active site" evidence="16">
    <location>
        <position position="176"/>
    </location>
</feature>
<feature type="domain" description="FAD-binding PCMH-type" evidence="17">
    <location>
        <begin position="32"/>
        <end position="197"/>
    </location>
</feature>
<evidence type="ECO:0000256" key="8">
    <source>
        <dbReference type="ARBA" id="ARBA00022827"/>
    </source>
</evidence>
<dbReference type="InterPro" id="IPR036635">
    <property type="entry name" value="MurB_C_sf"/>
</dbReference>
<proteinExistence type="inferred from homology"/>
<sequence>MEKEKLYEQFKQLNFGEVLLDEPMKNHTSFKIGGPADIMIIPKREEDIVESIKFCRNNNIKYFVMGNGTNLLVKDSGIRGVVIKIGKDYDKIDVVDDRIICQSGALLSIVGKKALENSLTGFEFASGIPGTVGGAIAMNAGAYGGEMKDIVSKVQVLDKENNILELEKEQMNFRHRGSRVVDDELIVLAVEFQLKKGDYSIIEQEMKDLAYKRKSKQPLEYPSGGSVFKRPIGHYASKLIDDAGLKGLRFRDAQVSEKHCGFIINKGNATFEDVFTLIKTVQKVVRDKFDILLEPEIKIIGD</sequence>
<keyword evidence="7 16" id="KW-0285">Flavoprotein</keyword>
<dbReference type="InterPro" id="IPR036318">
    <property type="entry name" value="FAD-bd_PCMH-like_sf"/>
</dbReference>
<comment type="subcellular location">
    <subcellularLocation>
        <location evidence="3 16">Cytoplasm</location>
    </subcellularLocation>
</comment>
<evidence type="ECO:0000259" key="17">
    <source>
        <dbReference type="PROSITE" id="PS51387"/>
    </source>
</evidence>
<dbReference type="InterPro" id="IPR016167">
    <property type="entry name" value="FAD-bd_PCMH_sub1"/>
</dbReference>
<dbReference type="InterPro" id="IPR016166">
    <property type="entry name" value="FAD-bd_PCMH"/>
</dbReference>
<keyword evidence="8 16" id="KW-0274">FAD</keyword>
<name>A0A4R3KTA3_9FIRM</name>
<dbReference type="RefSeq" id="WP_132027971.1">
    <property type="nucleotide sequence ID" value="NZ_CP068564.1"/>
</dbReference>
<evidence type="ECO:0000256" key="1">
    <source>
        <dbReference type="ARBA" id="ARBA00001974"/>
    </source>
</evidence>
<dbReference type="HAMAP" id="MF_00037">
    <property type="entry name" value="MurB"/>
    <property type="match status" value="1"/>
</dbReference>
<dbReference type="EMBL" id="SMAE01000008">
    <property type="protein sequence ID" value="TCS88486.1"/>
    <property type="molecule type" value="Genomic_DNA"/>
</dbReference>